<reference evidence="3" key="1">
    <citation type="submission" date="2016-11" db="UniProtKB">
        <authorList>
            <consortium name="WormBaseParasite"/>
        </authorList>
    </citation>
    <scope>IDENTIFICATION</scope>
</reference>
<feature type="region of interest" description="Disordered" evidence="1">
    <location>
        <begin position="227"/>
        <end position="248"/>
    </location>
</feature>
<dbReference type="Proteomes" id="UP000095287">
    <property type="component" value="Unplaced"/>
</dbReference>
<evidence type="ECO:0000313" key="2">
    <source>
        <dbReference type="Proteomes" id="UP000095287"/>
    </source>
</evidence>
<dbReference type="WBParaSite" id="L893_g3561.t1">
    <property type="protein sequence ID" value="L893_g3561.t1"/>
    <property type="gene ID" value="L893_g3561"/>
</dbReference>
<keyword evidence="2" id="KW-1185">Reference proteome</keyword>
<protein>
    <submittedName>
        <fullName evidence="3">Uncharacterized protein</fullName>
    </submittedName>
</protein>
<name>A0A1I8A9V8_9BILA</name>
<evidence type="ECO:0000256" key="1">
    <source>
        <dbReference type="SAM" id="MobiDB-lite"/>
    </source>
</evidence>
<feature type="region of interest" description="Disordered" evidence="1">
    <location>
        <begin position="109"/>
        <end position="132"/>
    </location>
</feature>
<proteinExistence type="predicted"/>
<organism evidence="2 3">
    <name type="scientific">Steinernema glaseri</name>
    <dbReference type="NCBI Taxonomy" id="37863"/>
    <lineage>
        <taxon>Eukaryota</taxon>
        <taxon>Metazoa</taxon>
        <taxon>Ecdysozoa</taxon>
        <taxon>Nematoda</taxon>
        <taxon>Chromadorea</taxon>
        <taxon>Rhabditida</taxon>
        <taxon>Tylenchina</taxon>
        <taxon>Panagrolaimomorpha</taxon>
        <taxon>Strongyloidoidea</taxon>
        <taxon>Steinernematidae</taxon>
        <taxon>Steinernema</taxon>
    </lineage>
</organism>
<feature type="region of interest" description="Disordered" evidence="1">
    <location>
        <begin position="170"/>
        <end position="198"/>
    </location>
</feature>
<feature type="compositionally biased region" description="Basic and acidic residues" evidence="1">
    <location>
        <begin position="109"/>
        <end position="118"/>
    </location>
</feature>
<evidence type="ECO:0000313" key="3">
    <source>
        <dbReference type="WBParaSite" id="L893_g3561.t1"/>
    </source>
</evidence>
<accession>A0A1I8A9V8</accession>
<sequence length="341" mass="37845">MGLTTMRGDQWSHNDGRTNQRRLFVKYLCWLSKQGMDIEMRDSGYQGEGRVWASHPPLSKQGHRPRPRRSCANCGQRRHFWKTARRLTSAPPKEEALLGSEMRLAMEKELREPKRPLEPDDLGGQKRQKRVYPTRKTGAHDNAFGNRRLSGADNRPGVFVARKAGLEAIPGGDTRNAGNSEAGAEGTSRKRKKHGANGMREQVFQRRKDSLPGIGAYTTREFHVRRAREENEKGNARPPATSESSKDLGVECPRVRKKRISGAAIPRGLVLSPRKHATSEESGGALGTLSKMALDVALSGSRISLDLISVSLRGNATAPVDRCETELMKEGKGECEKSRKC</sequence>
<dbReference type="AlphaFoldDB" id="A0A1I8A9V8"/>